<dbReference type="Pfam" id="PF07288">
    <property type="entry name" value="RpoY"/>
    <property type="match status" value="1"/>
</dbReference>
<dbReference type="GO" id="GO:0003677">
    <property type="term" value="F:DNA binding"/>
    <property type="evidence" value="ECO:0007669"/>
    <property type="project" value="UniProtKB-UniRule"/>
</dbReference>
<dbReference type="NCBIfam" id="NF010188">
    <property type="entry name" value="PRK13667.1"/>
    <property type="match status" value="1"/>
</dbReference>
<dbReference type="HAMAP" id="MF_01553">
    <property type="entry name" value="RNApol_bact_RpoY"/>
    <property type="match status" value="1"/>
</dbReference>
<name>A0A0R1V428_9LACO</name>
<organism evidence="6 7">
    <name type="scientific">Liquorilactobacillus satsumensis DSM 16230 = JCM 12392</name>
    <dbReference type="NCBI Taxonomy" id="1423801"/>
    <lineage>
        <taxon>Bacteria</taxon>
        <taxon>Bacillati</taxon>
        <taxon>Bacillota</taxon>
        <taxon>Bacilli</taxon>
        <taxon>Lactobacillales</taxon>
        <taxon>Lactobacillaceae</taxon>
        <taxon>Liquorilactobacillus</taxon>
    </lineage>
</organism>
<evidence type="ECO:0000313" key="6">
    <source>
        <dbReference type="EMBL" id="KRL99940.1"/>
    </source>
</evidence>
<dbReference type="GO" id="GO:0006351">
    <property type="term" value="P:DNA-templated transcription"/>
    <property type="evidence" value="ECO:0007669"/>
    <property type="project" value="UniProtKB-UniRule"/>
</dbReference>
<dbReference type="GeneID" id="98307411"/>
<reference evidence="6 7" key="1">
    <citation type="journal article" date="2015" name="Genome Announc.">
        <title>Expanding the biotechnology potential of lactobacilli through comparative genomics of 213 strains and associated genera.</title>
        <authorList>
            <person name="Sun Z."/>
            <person name="Harris H.M."/>
            <person name="McCann A."/>
            <person name="Guo C."/>
            <person name="Argimon S."/>
            <person name="Zhang W."/>
            <person name="Yang X."/>
            <person name="Jeffery I.B."/>
            <person name="Cooney J.C."/>
            <person name="Kagawa T.F."/>
            <person name="Liu W."/>
            <person name="Song Y."/>
            <person name="Salvetti E."/>
            <person name="Wrobel A."/>
            <person name="Rasinkangas P."/>
            <person name="Parkhill J."/>
            <person name="Rea M.C."/>
            <person name="O'Sullivan O."/>
            <person name="Ritari J."/>
            <person name="Douillard F.P."/>
            <person name="Paul Ross R."/>
            <person name="Yang R."/>
            <person name="Briner A.E."/>
            <person name="Felis G.E."/>
            <person name="de Vos W.M."/>
            <person name="Barrangou R."/>
            <person name="Klaenhammer T.R."/>
            <person name="Caufield P.W."/>
            <person name="Cui Y."/>
            <person name="Zhang H."/>
            <person name="O'Toole P.W."/>
        </authorList>
    </citation>
    <scope>NUCLEOTIDE SEQUENCE [LARGE SCALE GENOMIC DNA]</scope>
    <source>
        <strain evidence="6 7">DSM 16230</strain>
    </source>
</reference>
<proteinExistence type="inferred from homology"/>
<evidence type="ECO:0000256" key="3">
    <source>
        <dbReference type="ARBA" id="ARBA00022695"/>
    </source>
</evidence>
<gene>
    <name evidence="5" type="primary">rpoY</name>
    <name evidence="6" type="ORF">FD50_GL002477</name>
</gene>
<dbReference type="Gene3D" id="3.10.20.730">
    <property type="entry name" value="RNAP, epsilon subunit-like"/>
    <property type="match status" value="1"/>
</dbReference>
<comment type="caution">
    <text evidence="6">The sequence shown here is derived from an EMBL/GenBank/DDBJ whole genome shotgun (WGS) entry which is preliminary data.</text>
</comment>
<dbReference type="GO" id="GO:0000428">
    <property type="term" value="C:DNA-directed RNA polymerase complex"/>
    <property type="evidence" value="ECO:0007669"/>
    <property type="project" value="UniProtKB-KW"/>
</dbReference>
<dbReference type="STRING" id="1423801.FD50_GL002477"/>
<keyword evidence="1 5" id="KW-0240">DNA-directed RNA polymerase</keyword>
<dbReference type="GO" id="GO:0003899">
    <property type="term" value="F:DNA-directed RNA polymerase activity"/>
    <property type="evidence" value="ECO:0007669"/>
    <property type="project" value="UniProtKB-UniRule"/>
</dbReference>
<dbReference type="OrthoDB" id="2147503at2"/>
<comment type="similarity">
    <text evidence="5">Belongs to the RNA polymerase subunit epsilon family.</text>
</comment>
<evidence type="ECO:0000313" key="7">
    <source>
        <dbReference type="Proteomes" id="UP000051166"/>
    </source>
</evidence>
<evidence type="ECO:0000256" key="4">
    <source>
        <dbReference type="ARBA" id="ARBA00023163"/>
    </source>
</evidence>
<dbReference type="EMBL" id="AZFQ01000019">
    <property type="protein sequence ID" value="KRL99940.1"/>
    <property type="molecule type" value="Genomic_DNA"/>
</dbReference>
<keyword evidence="2 5" id="KW-0808">Transferase</keyword>
<keyword evidence="3 5" id="KW-0548">Nucleotidyltransferase</keyword>
<accession>A0A0R1V428</accession>
<dbReference type="EC" id="2.7.7.6" evidence="5"/>
<keyword evidence="4 5" id="KW-0804">Transcription</keyword>
<evidence type="ECO:0000256" key="1">
    <source>
        <dbReference type="ARBA" id="ARBA00022478"/>
    </source>
</evidence>
<evidence type="ECO:0000256" key="2">
    <source>
        <dbReference type="ARBA" id="ARBA00022679"/>
    </source>
</evidence>
<dbReference type="Proteomes" id="UP000051166">
    <property type="component" value="Unassembled WGS sequence"/>
</dbReference>
<keyword evidence="7" id="KW-1185">Reference proteome</keyword>
<evidence type="ECO:0000256" key="5">
    <source>
        <dbReference type="HAMAP-Rule" id="MF_01553"/>
    </source>
</evidence>
<dbReference type="RefSeq" id="WP_056960026.1">
    <property type="nucleotide sequence ID" value="NZ_AZFQ01000019.1"/>
</dbReference>
<sequence length="72" mass="8427">MIYKIFYQPSQKISPRRENTLALYLEADSEVAARSSVEQNTSYNVEYIEELSPKALEYAQQNPNYQLTEFSK</sequence>
<comment type="function">
    <text evidence="5">A non-essential component of RNA polymerase (RNAP).</text>
</comment>
<dbReference type="AlphaFoldDB" id="A0A0R1V428"/>
<comment type="subunit">
    <text evidence="5">RNAP is composed of a core of 2 alpha, a beta and a beta' subunit. The core is associated with a delta subunit, and at least one of epsilon or omega. When a sigma factor is associated with the core the holoenzyme is formed, which can initiate transcription.</text>
</comment>
<protein>
    <recommendedName>
        <fullName evidence="5">DNA-directed RNA polymerase subunit epsilon</fullName>
        <shortName evidence="5">RNAP epsilon subunit</shortName>
        <ecNumber evidence="5">2.7.7.6</ecNumber>
    </recommendedName>
    <alternativeName>
        <fullName evidence="5">RNA polymerase epsilon subunit</fullName>
    </alternativeName>
    <alternativeName>
        <fullName evidence="5">Transcriptase subunit epsilon</fullName>
    </alternativeName>
</protein>
<comment type="catalytic activity">
    <reaction evidence="5">
        <text>RNA(n) + a ribonucleoside 5'-triphosphate = RNA(n+1) + diphosphate</text>
        <dbReference type="Rhea" id="RHEA:21248"/>
        <dbReference type="Rhea" id="RHEA-COMP:14527"/>
        <dbReference type="Rhea" id="RHEA-COMP:17342"/>
        <dbReference type="ChEBI" id="CHEBI:33019"/>
        <dbReference type="ChEBI" id="CHEBI:61557"/>
        <dbReference type="ChEBI" id="CHEBI:140395"/>
        <dbReference type="EC" id="2.7.7.6"/>
    </reaction>
</comment>
<dbReference type="InterPro" id="IPR009907">
    <property type="entry name" value="RpoY"/>
</dbReference>
<dbReference type="PATRIC" id="fig|1423801.4.peg.2536"/>